<gene>
    <name evidence="3" type="ORF">H9632_05660</name>
</gene>
<feature type="compositionally biased region" description="Low complexity" evidence="1">
    <location>
        <begin position="40"/>
        <end position="52"/>
    </location>
</feature>
<organism evidence="3 4">
    <name type="scientific">Solibacillus merdavium</name>
    <dbReference type="NCBI Taxonomy" id="2762218"/>
    <lineage>
        <taxon>Bacteria</taxon>
        <taxon>Bacillati</taxon>
        <taxon>Bacillota</taxon>
        <taxon>Bacilli</taxon>
        <taxon>Bacillales</taxon>
        <taxon>Caryophanaceae</taxon>
        <taxon>Solibacillus</taxon>
    </lineage>
</organism>
<dbReference type="PROSITE" id="PS51257">
    <property type="entry name" value="PROKAR_LIPOPROTEIN"/>
    <property type="match status" value="1"/>
</dbReference>
<evidence type="ECO:0000256" key="2">
    <source>
        <dbReference type="SAM" id="SignalP"/>
    </source>
</evidence>
<feature type="signal peptide" evidence="2">
    <location>
        <begin position="1"/>
        <end position="21"/>
    </location>
</feature>
<comment type="caution">
    <text evidence="3">The sequence shown here is derived from an EMBL/GenBank/DDBJ whole genome shotgun (WGS) entry which is preliminary data.</text>
</comment>
<evidence type="ECO:0000256" key="1">
    <source>
        <dbReference type="SAM" id="MobiDB-lite"/>
    </source>
</evidence>
<evidence type="ECO:0000313" key="3">
    <source>
        <dbReference type="EMBL" id="MBD8032548.1"/>
    </source>
</evidence>
<feature type="compositionally biased region" description="Polar residues" evidence="1">
    <location>
        <begin position="30"/>
        <end position="39"/>
    </location>
</feature>
<evidence type="ECO:0008006" key="5">
    <source>
        <dbReference type="Google" id="ProtNLM"/>
    </source>
</evidence>
<dbReference type="InterPro" id="IPR025623">
    <property type="entry name" value="YusW"/>
</dbReference>
<proteinExistence type="predicted"/>
<name>A0ABR8XKU2_9BACL</name>
<dbReference type="RefSeq" id="WP_191703139.1">
    <property type="nucleotide sequence ID" value="NZ_JACSPW010000003.1"/>
</dbReference>
<evidence type="ECO:0000313" key="4">
    <source>
        <dbReference type="Proteomes" id="UP000600565"/>
    </source>
</evidence>
<keyword evidence="4" id="KW-1185">Reference proteome</keyword>
<feature type="region of interest" description="Disordered" evidence="1">
    <location>
        <begin position="27"/>
        <end position="57"/>
    </location>
</feature>
<feature type="chain" id="PRO_5047406267" description="YusW-like protein" evidence="2">
    <location>
        <begin position="22"/>
        <end position="170"/>
    </location>
</feature>
<protein>
    <recommendedName>
        <fullName evidence="5">YusW-like protein</fullName>
    </recommendedName>
</protein>
<dbReference type="Proteomes" id="UP000600565">
    <property type="component" value="Unassembled WGS sequence"/>
</dbReference>
<dbReference type="EMBL" id="JACSPW010000003">
    <property type="protein sequence ID" value="MBD8032548.1"/>
    <property type="molecule type" value="Genomic_DNA"/>
</dbReference>
<keyword evidence="2" id="KW-0732">Signal</keyword>
<dbReference type="Pfam" id="PF14039">
    <property type="entry name" value="YusW"/>
    <property type="match status" value="1"/>
</dbReference>
<sequence length="170" mass="19638">MKLFKLLLTMPILLGLLYACNNDDTKTNKDVTGNNSTVDETANNKNTTNNSENENERTGIKVADVNYAFTEFDLDVEYANRNSYDVEYENDGNNIYAELDDEIKGIEYKGDQAYEKFVDALKQLTFDETTSDEDVRKEVLKAFALDENYKSFELEVKFKNGEIKHYHHNK</sequence>
<reference evidence="3 4" key="1">
    <citation type="submission" date="2020-08" db="EMBL/GenBank/DDBJ databases">
        <title>A Genomic Blueprint of the Chicken Gut Microbiome.</title>
        <authorList>
            <person name="Gilroy R."/>
            <person name="Ravi A."/>
            <person name="Getino M."/>
            <person name="Pursley I."/>
            <person name="Horton D.L."/>
            <person name="Alikhan N.-F."/>
            <person name="Baker D."/>
            <person name="Gharbi K."/>
            <person name="Hall N."/>
            <person name="Watson M."/>
            <person name="Adriaenssens E.M."/>
            <person name="Foster-Nyarko E."/>
            <person name="Jarju S."/>
            <person name="Secka A."/>
            <person name="Antonio M."/>
            <person name="Oren A."/>
            <person name="Chaudhuri R."/>
            <person name="La Ragione R.M."/>
            <person name="Hildebrand F."/>
            <person name="Pallen M.J."/>
        </authorList>
    </citation>
    <scope>NUCLEOTIDE SEQUENCE [LARGE SCALE GENOMIC DNA]</scope>
    <source>
        <strain evidence="3 4">Sa1YVA6</strain>
    </source>
</reference>
<accession>A0ABR8XKU2</accession>